<dbReference type="GO" id="GO:0046872">
    <property type="term" value="F:metal ion binding"/>
    <property type="evidence" value="ECO:0007669"/>
    <property type="project" value="UniProtKB-KW"/>
</dbReference>
<dbReference type="EC" id="4.2.3.-" evidence="6"/>
<name>A0A561V2I0_9ACTN</name>
<dbReference type="AlphaFoldDB" id="A0A561V2I0"/>
<proteinExistence type="inferred from homology"/>
<keyword evidence="4 6" id="KW-0460">Magnesium</keyword>
<keyword evidence="7" id="KW-0175">Coiled coil</keyword>
<dbReference type="InterPro" id="IPR034686">
    <property type="entry name" value="Terpene_cyclase-like_2"/>
</dbReference>
<dbReference type="PANTHER" id="PTHR35201">
    <property type="entry name" value="TERPENE SYNTHASE"/>
    <property type="match status" value="1"/>
</dbReference>
<keyword evidence="5 6" id="KW-0456">Lyase</keyword>
<dbReference type="SFLD" id="SFLDS00005">
    <property type="entry name" value="Isoprenoid_Synthase_Type_I"/>
    <property type="match status" value="1"/>
</dbReference>
<sequence length="336" mass="38058">MSKIALPEFHMPFESAGCNPGIEKTRQAAWEWAESSNLVLSPVAQKKMIRTRPELWISLIFPEASQEHLDLFCQWLFWAFLVDDEFDDGPAGRDPRLCESAIAHLVDVLDGARTPDGPMEHALDELLVRTCSDRPTHWVRQFRRDTAAWLWTYYAEAVDRAAGHVPSTADFVKHRRDSVAMQPFLDLHEITAGIDLTESARSLPAYISLRNAVTDHSGLCNDICSFEKEALLGYEHNTVRLIQRDRGGTLQEAADEAGIQLARIADRVQRAEKELIEEIEAAGIEGLPRAALERCIQDYRGLVRGDFDYHARAERYTRPDLVEIDEQDSLSRNFAA</sequence>
<keyword evidence="3 6" id="KW-0479">Metal-binding</keyword>
<evidence type="ECO:0000256" key="4">
    <source>
        <dbReference type="ARBA" id="ARBA00022842"/>
    </source>
</evidence>
<dbReference type="Pfam" id="PF19086">
    <property type="entry name" value="Terpene_syn_C_2"/>
    <property type="match status" value="1"/>
</dbReference>
<dbReference type="EMBL" id="VIWW01000001">
    <property type="protein sequence ID" value="TWG05809.1"/>
    <property type="molecule type" value="Genomic_DNA"/>
</dbReference>
<dbReference type="InterPro" id="IPR008949">
    <property type="entry name" value="Isoprenoid_synthase_dom_sf"/>
</dbReference>
<gene>
    <name evidence="8" type="ORF">FHX80_114289</name>
</gene>
<feature type="coiled-coil region" evidence="7">
    <location>
        <begin position="254"/>
        <end position="285"/>
    </location>
</feature>
<evidence type="ECO:0000313" key="9">
    <source>
        <dbReference type="Proteomes" id="UP000318186"/>
    </source>
</evidence>
<dbReference type="SUPFAM" id="SSF48576">
    <property type="entry name" value="Terpenoid synthases"/>
    <property type="match status" value="1"/>
</dbReference>
<evidence type="ECO:0000313" key="8">
    <source>
        <dbReference type="EMBL" id="TWG05809.1"/>
    </source>
</evidence>
<evidence type="ECO:0000256" key="2">
    <source>
        <dbReference type="ARBA" id="ARBA00006333"/>
    </source>
</evidence>
<dbReference type="RefSeq" id="WP_411977496.1">
    <property type="nucleotide sequence ID" value="NZ_CP109114.1"/>
</dbReference>
<protein>
    <recommendedName>
        <fullName evidence="6">Terpene synthase</fullName>
        <ecNumber evidence="6">4.2.3.-</ecNumber>
    </recommendedName>
</protein>
<evidence type="ECO:0000256" key="1">
    <source>
        <dbReference type="ARBA" id="ARBA00001946"/>
    </source>
</evidence>
<evidence type="ECO:0000256" key="6">
    <source>
        <dbReference type="RuleBase" id="RU366034"/>
    </source>
</evidence>
<dbReference type="GO" id="GO:0010333">
    <property type="term" value="F:terpene synthase activity"/>
    <property type="evidence" value="ECO:0007669"/>
    <property type="project" value="InterPro"/>
</dbReference>
<accession>A0A561V2I0</accession>
<dbReference type="SFLD" id="SFLDG01020">
    <property type="entry name" value="Terpene_Cyclase_Like_2"/>
    <property type="match status" value="1"/>
</dbReference>
<evidence type="ECO:0000256" key="5">
    <source>
        <dbReference type="ARBA" id="ARBA00023239"/>
    </source>
</evidence>
<evidence type="ECO:0000256" key="3">
    <source>
        <dbReference type="ARBA" id="ARBA00022723"/>
    </source>
</evidence>
<comment type="caution">
    <text evidence="8">The sequence shown here is derived from an EMBL/GenBank/DDBJ whole genome shotgun (WGS) entry which is preliminary data.</text>
</comment>
<dbReference type="FunFam" id="1.10.600.10:FF:000044">
    <property type="entry name" value="(2Z,6E)-hedycaryol synthase"/>
    <property type="match status" value="1"/>
</dbReference>
<reference evidence="8 9" key="1">
    <citation type="submission" date="2019-06" db="EMBL/GenBank/DDBJ databases">
        <title>Sequencing the genomes of 1000 actinobacteria strains.</title>
        <authorList>
            <person name="Klenk H.-P."/>
        </authorList>
    </citation>
    <scope>NUCLEOTIDE SEQUENCE [LARGE SCALE GENOMIC DNA]</scope>
    <source>
        <strain evidence="8 9">DSM 42059</strain>
    </source>
</reference>
<comment type="cofactor">
    <cofactor evidence="1 6">
        <name>Mg(2+)</name>
        <dbReference type="ChEBI" id="CHEBI:18420"/>
    </cofactor>
</comment>
<organism evidence="8 9">
    <name type="scientific">Streptomyces brevispora</name>
    <dbReference type="NCBI Taxonomy" id="887462"/>
    <lineage>
        <taxon>Bacteria</taxon>
        <taxon>Bacillati</taxon>
        <taxon>Actinomycetota</taxon>
        <taxon>Actinomycetes</taxon>
        <taxon>Kitasatosporales</taxon>
        <taxon>Streptomycetaceae</taxon>
        <taxon>Streptomyces</taxon>
    </lineage>
</organism>
<comment type="similarity">
    <text evidence="2 6">Belongs to the terpene synthase family.</text>
</comment>
<dbReference type="PANTHER" id="PTHR35201:SF4">
    <property type="entry name" value="BETA-PINACENE SYNTHASE-RELATED"/>
    <property type="match status" value="1"/>
</dbReference>
<dbReference type="Gene3D" id="1.10.600.10">
    <property type="entry name" value="Farnesyl Diphosphate Synthase"/>
    <property type="match status" value="1"/>
</dbReference>
<dbReference type="Proteomes" id="UP000318186">
    <property type="component" value="Unassembled WGS sequence"/>
</dbReference>
<evidence type="ECO:0000256" key="7">
    <source>
        <dbReference type="SAM" id="Coils"/>
    </source>
</evidence>